<feature type="domain" description="4Fe-4S ferredoxin-type" evidence="4">
    <location>
        <begin position="13"/>
        <end position="42"/>
    </location>
</feature>
<dbReference type="Pfam" id="PF04432">
    <property type="entry name" value="FrhB_FdhB_C"/>
    <property type="match status" value="1"/>
</dbReference>
<reference evidence="5 6" key="1">
    <citation type="journal article" date="2017" name="ISME J.">
        <title>Energy and carbon metabolisms in a deep terrestrial subsurface fluid microbial community.</title>
        <authorList>
            <person name="Momper L."/>
            <person name="Jungbluth S.P."/>
            <person name="Lee M.D."/>
            <person name="Amend J.P."/>
        </authorList>
    </citation>
    <scope>NUCLEOTIDE SEQUENCE [LARGE SCALE GENOMIC DNA]</scope>
    <source>
        <strain evidence="5">SURF_5</strain>
    </source>
</reference>
<dbReference type="Proteomes" id="UP000265882">
    <property type="component" value="Unassembled WGS sequence"/>
</dbReference>
<dbReference type="InterPro" id="IPR007525">
    <property type="entry name" value="FrhB_FdhB_C"/>
</dbReference>
<keyword evidence="3" id="KW-0411">Iron-sulfur</keyword>
<dbReference type="InterPro" id="IPR017896">
    <property type="entry name" value="4Fe4S_Fe-S-bd"/>
</dbReference>
<comment type="caution">
    <text evidence="5">The sequence shown here is derived from an EMBL/GenBank/DDBJ whole genome shotgun (WGS) entry which is preliminary data.</text>
</comment>
<evidence type="ECO:0000256" key="1">
    <source>
        <dbReference type="ARBA" id="ARBA00022723"/>
    </source>
</evidence>
<protein>
    <recommendedName>
        <fullName evidence="4">4Fe-4S ferredoxin-type domain-containing protein</fullName>
    </recommendedName>
</protein>
<dbReference type="PROSITE" id="PS51379">
    <property type="entry name" value="4FE4S_FER_2"/>
    <property type="match status" value="1"/>
</dbReference>
<name>A0A3A4NHN2_ABYX5</name>
<dbReference type="InterPro" id="IPR045220">
    <property type="entry name" value="FRHB/FDHB/HCAR-like"/>
</dbReference>
<evidence type="ECO:0000256" key="3">
    <source>
        <dbReference type="ARBA" id="ARBA00023014"/>
    </source>
</evidence>
<dbReference type="PANTHER" id="PTHR31332:SF0">
    <property type="entry name" value="7-HYDROXYMETHYL CHLOROPHYLL A REDUCTASE, CHLOROPLASTIC"/>
    <property type="match status" value="1"/>
</dbReference>
<evidence type="ECO:0000259" key="4">
    <source>
        <dbReference type="PROSITE" id="PS51379"/>
    </source>
</evidence>
<dbReference type="GO" id="GO:0046872">
    <property type="term" value="F:metal ion binding"/>
    <property type="evidence" value="ECO:0007669"/>
    <property type="project" value="UniProtKB-KW"/>
</dbReference>
<dbReference type="InterPro" id="IPR017900">
    <property type="entry name" value="4Fe4S_Fe_S_CS"/>
</dbReference>
<dbReference type="Gene3D" id="3.30.70.20">
    <property type="match status" value="1"/>
</dbReference>
<evidence type="ECO:0000313" key="5">
    <source>
        <dbReference type="EMBL" id="RJP20308.1"/>
    </source>
</evidence>
<dbReference type="PANTHER" id="PTHR31332">
    <property type="entry name" value="7-HYDROXYMETHYL CHLOROPHYLL A REDUCTASE, CHLOROPLASTIC"/>
    <property type="match status" value="1"/>
</dbReference>
<evidence type="ECO:0000256" key="2">
    <source>
        <dbReference type="ARBA" id="ARBA00023004"/>
    </source>
</evidence>
<dbReference type="GO" id="GO:0051536">
    <property type="term" value="F:iron-sulfur cluster binding"/>
    <property type="evidence" value="ECO:0007669"/>
    <property type="project" value="UniProtKB-KW"/>
</dbReference>
<gene>
    <name evidence="5" type="ORF">C4520_11645</name>
</gene>
<dbReference type="PROSITE" id="PS00198">
    <property type="entry name" value="4FE4S_FER_1"/>
    <property type="match status" value="1"/>
</dbReference>
<keyword evidence="1" id="KW-0479">Metal-binding</keyword>
<sequence>MMQELLNKGPDELQAEVQQADLCTTCGMCAGLCPYIKEMEERVAVIDRCGRSDGRCYKFCPRTFTDLDALDESVFGAPRSDAVLGSYRSLSMVKAGDAAVHEAGQYGGAVSALLIHALKKHMIDAVLLTKYSERKHALPQPMIARNRRQVLACAGSKYTAAPTLKALRELLESGEKVAVVGRPCQVTAVRKMQLYDESPEVKNISLVVGLFCLWALDYKRYSYYLGQQVDLKKIRKIDIPKNDDFIVYTDNGNVRVPIEKIKSFIRPTCQLCMDVTSELADISLGSTEWKDDWNTLLVRSEAGERLVNSAARAKAVGLQKFPAEREAILREAVGNKKRRVLKELSQRGNENMPLLYLKMSVEQRSLLEGGSK</sequence>
<proteinExistence type="predicted"/>
<accession>A0A3A4NHN2</accession>
<dbReference type="InterPro" id="IPR007516">
    <property type="entry name" value="Co_F420_Hydgase/DH_bsu_N"/>
</dbReference>
<dbReference type="EMBL" id="QZKU01000078">
    <property type="protein sequence ID" value="RJP20308.1"/>
    <property type="molecule type" value="Genomic_DNA"/>
</dbReference>
<dbReference type="Pfam" id="PF04422">
    <property type="entry name" value="FrhB_FdhB_N"/>
    <property type="match status" value="1"/>
</dbReference>
<dbReference type="AlphaFoldDB" id="A0A3A4NHN2"/>
<keyword evidence="2" id="KW-0408">Iron</keyword>
<evidence type="ECO:0000313" key="6">
    <source>
        <dbReference type="Proteomes" id="UP000265882"/>
    </source>
</evidence>
<dbReference type="GO" id="GO:0052592">
    <property type="term" value="F:oxidoreductase activity, acting on CH or CH2 groups, with an iron-sulfur protein as acceptor"/>
    <property type="evidence" value="ECO:0007669"/>
    <property type="project" value="TreeGrafter"/>
</dbReference>
<organism evidence="5 6">
    <name type="scientific">Abyssobacteria bacterium (strain SURF_5)</name>
    <dbReference type="NCBI Taxonomy" id="2093360"/>
    <lineage>
        <taxon>Bacteria</taxon>
        <taxon>Pseudomonadati</taxon>
        <taxon>Candidatus Hydrogenedentota</taxon>
        <taxon>Candidatus Abyssobacteria</taxon>
    </lineage>
</organism>